<accession>A0A9X5C4G4</accession>
<evidence type="ECO:0000313" key="4">
    <source>
        <dbReference type="Proteomes" id="UP000474104"/>
    </source>
</evidence>
<dbReference type="EMBL" id="VIRB01000009">
    <property type="protein sequence ID" value="NDO67348.1"/>
    <property type="molecule type" value="Genomic_DNA"/>
</dbReference>
<dbReference type="EMBL" id="VIRB01000020">
    <property type="protein sequence ID" value="NDO67393.1"/>
    <property type="molecule type" value="Genomic_DNA"/>
</dbReference>
<dbReference type="EMBL" id="VIRB01000021">
    <property type="protein sequence ID" value="NDO67394.1"/>
    <property type="molecule type" value="Genomic_DNA"/>
</dbReference>
<dbReference type="AlphaFoldDB" id="A0A9X5C4G4"/>
<evidence type="ECO:0000313" key="2">
    <source>
        <dbReference type="EMBL" id="NDO67393.1"/>
    </source>
</evidence>
<gene>
    <name evidence="1" type="ORF">FMM80_00810</name>
    <name evidence="2" type="ORF">FMM80_01040</name>
    <name evidence="3" type="ORF">FMM80_01045</name>
</gene>
<evidence type="ECO:0000313" key="3">
    <source>
        <dbReference type="EMBL" id="NDO67394.1"/>
    </source>
</evidence>
<dbReference type="RefSeq" id="WP_004068587.1">
    <property type="nucleotide sequence ID" value="NZ_VIRB01000009.1"/>
</dbReference>
<sequence length="82" mass="9082">MFQRMGNFILVYVVKTPAISSGETVELGRTSMKYSSASPIFIGSSGPLYECYINIDKYVVTLKNRSATNITNAWYKGFAILG</sequence>
<evidence type="ECO:0000313" key="1">
    <source>
        <dbReference type="EMBL" id="NDO67348.1"/>
    </source>
</evidence>
<comment type="caution">
    <text evidence="1">The sequence shown here is derived from an EMBL/GenBank/DDBJ whole genome shotgun (WGS) entry which is preliminary data.</text>
</comment>
<organism evidence="1 4">
    <name type="scientific">Schaedlerella arabinosiphila</name>
    <dbReference type="NCBI Taxonomy" id="2044587"/>
    <lineage>
        <taxon>Bacteria</taxon>
        <taxon>Bacillati</taxon>
        <taxon>Bacillota</taxon>
        <taxon>Clostridia</taxon>
        <taxon>Lachnospirales</taxon>
        <taxon>Lachnospiraceae</taxon>
        <taxon>Schaedlerella</taxon>
    </lineage>
</organism>
<name>A0A9X5C4G4_9FIRM</name>
<reference evidence="1 4" key="1">
    <citation type="submission" date="2019-07" db="EMBL/GenBank/DDBJ databases">
        <title>Draft genome sequences of 15 bacterial species constituting the stable defined intestinal microbiota of the GM15 gnotobiotic mouse model.</title>
        <authorList>
            <person name="Elie C."/>
            <person name="Mathieu A."/>
            <person name="Saliou A."/>
            <person name="Darnaud M."/>
            <person name="Leulier F."/>
            <person name="Tamellini A."/>
        </authorList>
    </citation>
    <scope>NUCLEOTIDE SEQUENCE [LARGE SCALE GENOMIC DNA]</scope>
    <source>
        <strain evidence="4">ASF 502</strain>
        <strain evidence="1">MD300</strain>
    </source>
</reference>
<proteinExistence type="predicted"/>
<dbReference type="Proteomes" id="UP000474104">
    <property type="component" value="Unassembled WGS sequence"/>
</dbReference>
<protein>
    <submittedName>
        <fullName evidence="1">Uncharacterized protein</fullName>
    </submittedName>
</protein>